<dbReference type="SUPFAM" id="SSF54523">
    <property type="entry name" value="Pili subunits"/>
    <property type="match status" value="1"/>
</dbReference>
<evidence type="ECO:0000313" key="1">
    <source>
        <dbReference type="EMBL" id="MFC3211887.1"/>
    </source>
</evidence>
<evidence type="ECO:0000313" key="2">
    <source>
        <dbReference type="Proteomes" id="UP001595625"/>
    </source>
</evidence>
<organism evidence="1 2">
    <name type="scientific">Planomicrobium okeanokoites</name>
    <name type="common">Planococcus okeanokoites</name>
    <name type="synonym">Flavobacterium okeanokoites</name>
    <dbReference type="NCBI Taxonomy" id="244"/>
    <lineage>
        <taxon>Bacteria</taxon>
        <taxon>Bacillati</taxon>
        <taxon>Bacillota</taxon>
        <taxon>Bacilli</taxon>
        <taxon>Bacillales</taxon>
        <taxon>Caryophanaceae</taxon>
        <taxon>Planomicrobium</taxon>
    </lineage>
</organism>
<name>A0ABV7KQY7_PLAOK</name>
<proteinExistence type="predicted"/>
<evidence type="ECO:0008006" key="3">
    <source>
        <dbReference type="Google" id="ProtNLM"/>
    </source>
</evidence>
<comment type="caution">
    <text evidence="1">The sequence shown here is derived from an EMBL/GenBank/DDBJ whole genome shotgun (WGS) entry which is preliminary data.</text>
</comment>
<accession>A0ABV7KQY7</accession>
<keyword evidence="2" id="KW-1185">Reference proteome</keyword>
<reference evidence="2" key="1">
    <citation type="journal article" date="2019" name="Int. J. Syst. Evol. Microbiol.">
        <title>The Global Catalogue of Microorganisms (GCM) 10K type strain sequencing project: providing services to taxonomists for standard genome sequencing and annotation.</title>
        <authorList>
            <consortium name="The Broad Institute Genomics Platform"/>
            <consortium name="The Broad Institute Genome Sequencing Center for Infectious Disease"/>
            <person name="Wu L."/>
            <person name="Ma J."/>
        </authorList>
    </citation>
    <scope>NUCLEOTIDE SEQUENCE [LARGE SCALE GENOMIC DNA]</scope>
    <source>
        <strain evidence="2">CCM 320</strain>
    </source>
</reference>
<dbReference type="InterPro" id="IPR045584">
    <property type="entry name" value="Pilin-like"/>
</dbReference>
<gene>
    <name evidence="1" type="ORF">ACFOEJ_12435</name>
</gene>
<dbReference type="RefSeq" id="WP_240633526.1">
    <property type="nucleotide sequence ID" value="NZ_JBHRUJ010000016.1"/>
</dbReference>
<protein>
    <recommendedName>
        <fullName evidence="3">Prepilin-type N-terminal cleavage/methylation domain-containing protein</fullName>
    </recommendedName>
</protein>
<sequence length="145" mass="15898">MELVAVLAIAGIIVALIASVLSSGTNASQRTSLNQQLQQEGNIIVEKIRAQYLLNHHDDAVPDKFEILVQNDQLVFTDETGGNMIISEGYSYDLDPAAVTSSPTKNKTVLDRTKKSNFNLILFGPADGNSKRQQYKINTSFSKIN</sequence>
<dbReference type="EMBL" id="JBHRUJ010000016">
    <property type="protein sequence ID" value="MFC3211887.1"/>
    <property type="molecule type" value="Genomic_DNA"/>
</dbReference>
<dbReference type="Proteomes" id="UP001595625">
    <property type="component" value="Unassembled WGS sequence"/>
</dbReference>